<dbReference type="GO" id="GO:0043410">
    <property type="term" value="P:positive regulation of MAPK cascade"/>
    <property type="evidence" value="ECO:0007669"/>
    <property type="project" value="TreeGrafter"/>
</dbReference>
<keyword evidence="2" id="KW-1003">Cell membrane</keyword>
<evidence type="ECO:0000313" key="14">
    <source>
        <dbReference type="Proteomes" id="UP000746747"/>
    </source>
</evidence>
<dbReference type="EMBL" id="CAKAEH010001574">
    <property type="protein sequence ID" value="CAG9537703.1"/>
    <property type="molecule type" value="Genomic_DNA"/>
</dbReference>
<name>A0A8J2M9Y0_9BILA</name>
<feature type="transmembrane region" description="Helical" evidence="11">
    <location>
        <begin position="192"/>
        <end position="215"/>
    </location>
</feature>
<accession>A0A8J2M9Y0</accession>
<feature type="transmembrane region" description="Helical" evidence="11">
    <location>
        <begin position="71"/>
        <end position="97"/>
    </location>
</feature>
<gene>
    <name evidence="13" type="ORF">CJOHNSTONI_LOCUS7484</name>
</gene>
<dbReference type="SMART" id="SM01381">
    <property type="entry name" value="7TM_GPCR_Srsx"/>
    <property type="match status" value="1"/>
</dbReference>
<feature type="transmembrane region" description="Helical" evidence="11">
    <location>
        <begin position="151"/>
        <end position="172"/>
    </location>
</feature>
<dbReference type="GO" id="GO:0071880">
    <property type="term" value="P:adenylate cyclase-activating adrenergic receptor signaling pathway"/>
    <property type="evidence" value="ECO:0007669"/>
    <property type="project" value="TreeGrafter"/>
</dbReference>
<keyword evidence="3 10" id="KW-0812">Transmembrane</keyword>
<dbReference type="InterPro" id="IPR017452">
    <property type="entry name" value="GPCR_Rhodpsn_7TM"/>
</dbReference>
<evidence type="ECO:0000256" key="6">
    <source>
        <dbReference type="ARBA" id="ARBA00023136"/>
    </source>
</evidence>
<comment type="caution">
    <text evidence="13">The sequence shown here is derived from an EMBL/GenBank/DDBJ whole genome shotgun (WGS) entry which is preliminary data.</text>
</comment>
<keyword evidence="5 10" id="KW-0297">G-protein coupled receptor</keyword>
<evidence type="ECO:0000256" key="3">
    <source>
        <dbReference type="ARBA" id="ARBA00022692"/>
    </source>
</evidence>
<keyword evidence="8 10" id="KW-0675">Receptor</keyword>
<proteinExistence type="inferred from homology"/>
<dbReference type="PANTHER" id="PTHR24248">
    <property type="entry name" value="ADRENERGIC RECEPTOR-RELATED G-PROTEIN COUPLED RECEPTOR"/>
    <property type="match status" value="1"/>
</dbReference>
<evidence type="ECO:0000259" key="12">
    <source>
        <dbReference type="PROSITE" id="PS50262"/>
    </source>
</evidence>
<dbReference type="GO" id="GO:0005886">
    <property type="term" value="C:plasma membrane"/>
    <property type="evidence" value="ECO:0007669"/>
    <property type="project" value="UniProtKB-SubCell"/>
</dbReference>
<evidence type="ECO:0000256" key="11">
    <source>
        <dbReference type="SAM" id="Phobius"/>
    </source>
</evidence>
<dbReference type="Gene3D" id="1.20.1070.10">
    <property type="entry name" value="Rhodopsin 7-helix transmembrane proteins"/>
    <property type="match status" value="1"/>
</dbReference>
<dbReference type="AlphaFoldDB" id="A0A8J2M9Y0"/>
<comment type="similarity">
    <text evidence="10">Belongs to the G-protein coupled receptor 1 family.</text>
</comment>
<feature type="transmembrane region" description="Helical" evidence="11">
    <location>
        <begin position="109"/>
        <end position="130"/>
    </location>
</feature>
<feature type="transmembrane region" description="Helical" evidence="11">
    <location>
        <begin position="33"/>
        <end position="59"/>
    </location>
</feature>
<evidence type="ECO:0000256" key="10">
    <source>
        <dbReference type="RuleBase" id="RU000688"/>
    </source>
</evidence>
<dbReference type="PANTHER" id="PTHR24248:SF199">
    <property type="entry name" value="IP13425P-RELATED"/>
    <property type="match status" value="1"/>
</dbReference>
<dbReference type="InterPro" id="IPR000276">
    <property type="entry name" value="GPCR_Rhodpsn"/>
</dbReference>
<dbReference type="PROSITE" id="PS00237">
    <property type="entry name" value="G_PROTEIN_RECEP_F1_1"/>
    <property type="match status" value="1"/>
</dbReference>
<evidence type="ECO:0000256" key="7">
    <source>
        <dbReference type="ARBA" id="ARBA00023157"/>
    </source>
</evidence>
<keyword evidence="14" id="KW-1185">Reference proteome</keyword>
<evidence type="ECO:0000313" key="13">
    <source>
        <dbReference type="EMBL" id="CAG9537703.1"/>
    </source>
</evidence>
<dbReference type="GO" id="GO:0004993">
    <property type="term" value="F:G protein-coupled serotonin receptor activity"/>
    <property type="evidence" value="ECO:0007669"/>
    <property type="project" value="UniProtKB-ARBA"/>
</dbReference>
<dbReference type="SUPFAM" id="SSF81321">
    <property type="entry name" value="Family A G protein-coupled receptor-like"/>
    <property type="match status" value="1"/>
</dbReference>
<evidence type="ECO:0000256" key="1">
    <source>
        <dbReference type="ARBA" id="ARBA00004651"/>
    </source>
</evidence>
<dbReference type="OrthoDB" id="5951059at2759"/>
<feature type="domain" description="G-protein coupled receptors family 1 profile" evidence="12">
    <location>
        <begin position="50"/>
        <end position="341"/>
    </location>
</feature>
<keyword evidence="6 11" id="KW-0472">Membrane</keyword>
<reference evidence="13" key="1">
    <citation type="submission" date="2021-09" db="EMBL/GenBank/DDBJ databases">
        <authorList>
            <consortium name="Pathogen Informatics"/>
        </authorList>
    </citation>
    <scope>NUCLEOTIDE SEQUENCE</scope>
</reference>
<evidence type="ECO:0000256" key="2">
    <source>
        <dbReference type="ARBA" id="ARBA00022475"/>
    </source>
</evidence>
<dbReference type="CDD" id="cd15329">
    <property type="entry name" value="7tmA_5-HT7"/>
    <property type="match status" value="1"/>
</dbReference>
<dbReference type="PROSITE" id="PS50262">
    <property type="entry name" value="G_PROTEIN_RECEP_F1_2"/>
    <property type="match status" value="1"/>
</dbReference>
<comment type="subcellular location">
    <subcellularLocation>
        <location evidence="1">Cell membrane</location>
        <topology evidence="1">Multi-pass membrane protein</topology>
    </subcellularLocation>
</comment>
<evidence type="ECO:0000256" key="8">
    <source>
        <dbReference type="ARBA" id="ARBA00023170"/>
    </source>
</evidence>
<keyword evidence="4 11" id="KW-1133">Transmembrane helix</keyword>
<sequence>MTTVTAVAATVISNLNSLDDITVSSSFDKTATVVIICLLIGVMIIATLVGNSLVIMAVLLVRKLKIQPANYLFVSLAVADFCVGLLVMPIALIDLLTDSWILGGVVCRFWTSADLTLCTASIVNLCMISVDRYCAVSQPLRYAAQRTRQRIFCYVIIVWILSLVVSISPLVIWPAKNTEGKCQVNQNPVYQIYATMIAFYGPTCIMIILYAKMWLAATRLAERDRMLTVGTNESVNGTSFVKSHWPASLSDRSNRQQYHQYHRPLATLQKIPMVHTNKFHEKNEGKARKTLGIMMSVFVICWLPFFLLALLKPQGFLPPSWLDHLTLWLGYSNSLMNPLIYCKHNREFRVPIREMLCCRFRTLHSVMRKESFTSKYGPSR</sequence>
<evidence type="ECO:0000256" key="9">
    <source>
        <dbReference type="ARBA" id="ARBA00023224"/>
    </source>
</evidence>
<evidence type="ECO:0000256" key="4">
    <source>
        <dbReference type="ARBA" id="ARBA00022989"/>
    </source>
</evidence>
<evidence type="ECO:0000256" key="5">
    <source>
        <dbReference type="ARBA" id="ARBA00023040"/>
    </source>
</evidence>
<dbReference type="Pfam" id="PF00001">
    <property type="entry name" value="7tm_1"/>
    <property type="match status" value="1"/>
</dbReference>
<dbReference type="Proteomes" id="UP000746747">
    <property type="component" value="Unassembled WGS sequence"/>
</dbReference>
<keyword evidence="9 10" id="KW-0807">Transducer</keyword>
<dbReference type="PRINTS" id="PR00237">
    <property type="entry name" value="GPCRRHODOPSN"/>
</dbReference>
<keyword evidence="7" id="KW-1015">Disulfide bond</keyword>
<feature type="transmembrane region" description="Helical" evidence="11">
    <location>
        <begin position="291"/>
        <end position="311"/>
    </location>
</feature>
<protein>
    <recommendedName>
        <fullName evidence="12">G-protein coupled receptors family 1 profile domain-containing protein</fullName>
    </recommendedName>
</protein>
<organism evidence="13 14">
    <name type="scientific">Cercopithifilaria johnstoni</name>
    <dbReference type="NCBI Taxonomy" id="2874296"/>
    <lineage>
        <taxon>Eukaryota</taxon>
        <taxon>Metazoa</taxon>
        <taxon>Ecdysozoa</taxon>
        <taxon>Nematoda</taxon>
        <taxon>Chromadorea</taxon>
        <taxon>Rhabditida</taxon>
        <taxon>Spirurina</taxon>
        <taxon>Spiruromorpha</taxon>
        <taxon>Filarioidea</taxon>
        <taxon>Onchocercidae</taxon>
        <taxon>Cercopithifilaria</taxon>
    </lineage>
</organism>